<feature type="region of interest" description="Disordered" evidence="1">
    <location>
        <begin position="13"/>
        <end position="39"/>
    </location>
</feature>
<dbReference type="AlphaFoldDB" id="A0A7J7G0Q6"/>
<evidence type="ECO:0000313" key="2">
    <source>
        <dbReference type="EMBL" id="KAF5934027.1"/>
    </source>
</evidence>
<accession>A0A7J7G0Q6</accession>
<dbReference type="Proteomes" id="UP000593564">
    <property type="component" value="Unassembled WGS sequence"/>
</dbReference>
<evidence type="ECO:0000256" key="1">
    <source>
        <dbReference type="SAM" id="MobiDB-lite"/>
    </source>
</evidence>
<proteinExistence type="predicted"/>
<reference evidence="3" key="1">
    <citation type="journal article" date="2020" name="Nat. Commun.">
        <title>Genome assembly of wild tea tree DASZ reveals pedigree and selection history of tea varieties.</title>
        <authorList>
            <person name="Zhang W."/>
            <person name="Zhang Y."/>
            <person name="Qiu H."/>
            <person name="Guo Y."/>
            <person name="Wan H."/>
            <person name="Zhang X."/>
            <person name="Scossa F."/>
            <person name="Alseekh S."/>
            <person name="Zhang Q."/>
            <person name="Wang P."/>
            <person name="Xu L."/>
            <person name="Schmidt M.H."/>
            <person name="Jia X."/>
            <person name="Li D."/>
            <person name="Zhu A."/>
            <person name="Guo F."/>
            <person name="Chen W."/>
            <person name="Ni D."/>
            <person name="Usadel B."/>
            <person name="Fernie A.R."/>
            <person name="Wen W."/>
        </authorList>
    </citation>
    <scope>NUCLEOTIDE SEQUENCE [LARGE SCALE GENOMIC DNA]</scope>
    <source>
        <strain evidence="3">cv. G240</strain>
    </source>
</reference>
<gene>
    <name evidence="2" type="ORF">HYC85_030198</name>
</gene>
<protein>
    <submittedName>
        <fullName evidence="2">Uncharacterized protein</fullName>
    </submittedName>
</protein>
<name>A0A7J7G0Q6_CAMSI</name>
<keyword evidence="3" id="KW-1185">Reference proteome</keyword>
<sequence>MSKSAILQRNIINRAQNTMWNEKPTTTSRKSKKKNRNRVNSVFCRKSYGRQQRESVAWSA</sequence>
<comment type="caution">
    <text evidence="2">The sequence shown here is derived from an EMBL/GenBank/DDBJ whole genome shotgun (WGS) entry which is preliminary data.</text>
</comment>
<evidence type="ECO:0000313" key="3">
    <source>
        <dbReference type="Proteomes" id="UP000593564"/>
    </source>
</evidence>
<reference evidence="2 3" key="2">
    <citation type="submission" date="2020-07" db="EMBL/GenBank/DDBJ databases">
        <title>Genome assembly of wild tea tree DASZ reveals pedigree and selection history of tea varieties.</title>
        <authorList>
            <person name="Zhang W."/>
        </authorList>
    </citation>
    <scope>NUCLEOTIDE SEQUENCE [LARGE SCALE GENOMIC DNA]</scope>
    <source>
        <strain evidence="3">cv. G240</strain>
        <tissue evidence="2">Leaf</tissue>
    </source>
</reference>
<feature type="compositionally biased region" description="Polar residues" evidence="1">
    <location>
        <begin position="13"/>
        <end position="24"/>
    </location>
</feature>
<dbReference type="EMBL" id="JACBKZ010000014">
    <property type="protein sequence ID" value="KAF5934027.1"/>
    <property type="molecule type" value="Genomic_DNA"/>
</dbReference>
<organism evidence="2 3">
    <name type="scientific">Camellia sinensis</name>
    <name type="common">Tea plant</name>
    <name type="synonym">Thea sinensis</name>
    <dbReference type="NCBI Taxonomy" id="4442"/>
    <lineage>
        <taxon>Eukaryota</taxon>
        <taxon>Viridiplantae</taxon>
        <taxon>Streptophyta</taxon>
        <taxon>Embryophyta</taxon>
        <taxon>Tracheophyta</taxon>
        <taxon>Spermatophyta</taxon>
        <taxon>Magnoliopsida</taxon>
        <taxon>eudicotyledons</taxon>
        <taxon>Gunneridae</taxon>
        <taxon>Pentapetalae</taxon>
        <taxon>asterids</taxon>
        <taxon>Ericales</taxon>
        <taxon>Theaceae</taxon>
        <taxon>Camellia</taxon>
    </lineage>
</organism>